<dbReference type="EMBL" id="FNFO01000003">
    <property type="protein sequence ID" value="SDK77147.1"/>
    <property type="molecule type" value="Genomic_DNA"/>
</dbReference>
<dbReference type="Proteomes" id="UP000198510">
    <property type="component" value="Unassembled WGS sequence"/>
</dbReference>
<dbReference type="AlphaFoldDB" id="A0A1G9ELS5"/>
<dbReference type="InterPro" id="IPR036412">
    <property type="entry name" value="HAD-like_sf"/>
</dbReference>
<dbReference type="SUPFAM" id="SSF56784">
    <property type="entry name" value="HAD-like"/>
    <property type="match status" value="1"/>
</dbReference>
<dbReference type="STRING" id="1075417.SAMN05421823_103520"/>
<organism evidence="1 2">
    <name type="scientific">Catalinimonas alkaloidigena</name>
    <dbReference type="NCBI Taxonomy" id="1075417"/>
    <lineage>
        <taxon>Bacteria</taxon>
        <taxon>Pseudomonadati</taxon>
        <taxon>Bacteroidota</taxon>
        <taxon>Cytophagia</taxon>
        <taxon>Cytophagales</taxon>
        <taxon>Catalimonadaceae</taxon>
        <taxon>Catalinimonas</taxon>
    </lineage>
</organism>
<proteinExistence type="predicted"/>
<evidence type="ECO:0000313" key="1">
    <source>
        <dbReference type="EMBL" id="SDK77147.1"/>
    </source>
</evidence>
<accession>A0A1G9ELS5</accession>
<dbReference type="OrthoDB" id="9794212at2"/>
<gene>
    <name evidence="1" type="ORF">SAMN05421823_103520</name>
</gene>
<dbReference type="Gene3D" id="3.40.50.1000">
    <property type="entry name" value="HAD superfamily/HAD-like"/>
    <property type="match status" value="1"/>
</dbReference>
<dbReference type="InterPro" id="IPR023214">
    <property type="entry name" value="HAD_sf"/>
</dbReference>
<name>A0A1G9ELS5_9BACT</name>
<sequence length="205" mass="23561">MTPTAPPVPIAVFDLNQALYRKSSKEEFYKFICFKHETKLFNLVRQRLAGLAHRLGLMGQTEFKENFFRYLDGLPPEKVAEYAREFWHIEYPKHFNAPLLTRLRELQRLGIDVWISSGAFEVYLLPLGEYLDITGLFGTRVAYRNGKYQVVGQANKDGEKIRRFDGHYGSGQYRIVEAYSDGDASLLAKADKGYTVEPDGSWHLA</sequence>
<protein>
    <submittedName>
        <fullName evidence="1">Phosphoserine phosphatase</fullName>
    </submittedName>
</protein>
<keyword evidence="2" id="KW-1185">Reference proteome</keyword>
<dbReference type="RefSeq" id="WP_089681513.1">
    <property type="nucleotide sequence ID" value="NZ_FNFO01000003.1"/>
</dbReference>
<evidence type="ECO:0000313" key="2">
    <source>
        <dbReference type="Proteomes" id="UP000198510"/>
    </source>
</evidence>
<reference evidence="1 2" key="1">
    <citation type="submission" date="2016-10" db="EMBL/GenBank/DDBJ databases">
        <authorList>
            <person name="de Groot N.N."/>
        </authorList>
    </citation>
    <scope>NUCLEOTIDE SEQUENCE [LARGE SCALE GENOMIC DNA]</scope>
    <source>
        <strain evidence="1 2">DSM 25186</strain>
    </source>
</reference>
<dbReference type="Gene3D" id="1.20.1440.100">
    <property type="entry name" value="SG protein - dephosphorylation function"/>
    <property type="match status" value="1"/>
</dbReference>
<dbReference type="Pfam" id="PF12710">
    <property type="entry name" value="HAD"/>
    <property type="match status" value="1"/>
</dbReference>